<reference evidence="2" key="1">
    <citation type="submission" date="2022-11" db="EMBL/GenBank/DDBJ databases">
        <authorList>
            <person name="Kikuchi T."/>
        </authorList>
    </citation>
    <scope>NUCLEOTIDE SEQUENCE</scope>
    <source>
        <strain evidence="2">PS1010</strain>
    </source>
</reference>
<protein>
    <recommendedName>
        <fullName evidence="4">HAT C-terminal dimerisation domain-containing protein</fullName>
    </recommendedName>
</protein>
<dbReference type="SUPFAM" id="SSF53098">
    <property type="entry name" value="Ribonuclease H-like"/>
    <property type="match status" value="1"/>
</dbReference>
<proteinExistence type="predicted"/>
<dbReference type="GO" id="GO:0040027">
    <property type="term" value="P:negative regulation of vulval development"/>
    <property type="evidence" value="ECO:0007669"/>
    <property type="project" value="InterPro"/>
</dbReference>
<feature type="compositionally biased region" description="Basic and acidic residues" evidence="1">
    <location>
        <begin position="573"/>
        <end position="586"/>
    </location>
</feature>
<organism evidence="2 3">
    <name type="scientific">Caenorhabditis angaria</name>
    <dbReference type="NCBI Taxonomy" id="860376"/>
    <lineage>
        <taxon>Eukaryota</taxon>
        <taxon>Metazoa</taxon>
        <taxon>Ecdysozoa</taxon>
        <taxon>Nematoda</taxon>
        <taxon>Chromadorea</taxon>
        <taxon>Rhabditida</taxon>
        <taxon>Rhabditina</taxon>
        <taxon>Rhabditomorpha</taxon>
        <taxon>Rhabditoidea</taxon>
        <taxon>Rhabditidae</taxon>
        <taxon>Peloderinae</taxon>
        <taxon>Caenorhabditis</taxon>
    </lineage>
</organism>
<sequence length="691" mass="80360">MNSNLMICKFLTKFGLPAETVRDPAFQHMIFTINQNYKTPPPVEIERSLNNVSNMILIKKQDDDKNKSVQPIAVTVDTVENGQDTFLAFSFHYFVKKGTKSHVVHLKKIEGLELAEIFNVIRTAANQFNSELIRFPTIITSKPNISLHCINKNISDRTYICYFTYITFFADAILNILEFKNAVEYLQKFYLAVKYDKEYRFKIDKFFKSHGKTYDFPVNLELKTWTDVAEFLADVMRNHHLILNISKFLKRYQNVKNNDFHYHQLITLQEILQHLYESVGELSKLNSSISQILPEISKIRKVIKISCPDLLIRMKIEKVFTTHLDFFTKDFKNGEYAMATFLDPRFCFDLEIFDSDFWRLAVLTVGRKLMSSGYSNESQHTLIHKEITRYINSFEDRKSIVDSVSWWSDNYFQFQILSRLVRLFLPIPACSIDAQQYFGEHGRFMRNHDIMTKTEFDRTLLIASPMEVFRGRGFSKHYLKNNNNYNELGTVTIPVLRKRKTDKEEENCYNFEVQENAKLDLTPFLIKQPEIKNENVEEDNIPGPSNVKEEIIEVPSEIKPELTDFSIPSTSSKDSDHTQNQEEDSKASIQKSQVEGVLDRSSSAQIKYNSTRVFSSESTNKEVETVPPKKKMPIIISPNFEIKRNSLNVFSNEGVITKQLIAPISIPKTWGTIKYGKPQSIREQSKNNECK</sequence>
<keyword evidence="3" id="KW-1185">Reference proteome</keyword>
<dbReference type="PANTHER" id="PTHR22716">
    <property type="entry name" value="ETS CLASS TRANSCRIPTION FACTOR-RELATED-RELATED"/>
    <property type="match status" value="1"/>
</dbReference>
<dbReference type="AlphaFoldDB" id="A0A9P1IHH8"/>
<dbReference type="PANTHER" id="PTHR22716:SF1">
    <property type="entry name" value="ETS CLASS TRANSCRIPTION FACTOR-RELATED"/>
    <property type="match status" value="1"/>
</dbReference>
<gene>
    <name evidence="2" type="ORF">CAMP_LOCUS7752</name>
</gene>
<accession>A0A9P1IHH8</accession>
<evidence type="ECO:0008006" key="4">
    <source>
        <dbReference type="Google" id="ProtNLM"/>
    </source>
</evidence>
<evidence type="ECO:0000313" key="3">
    <source>
        <dbReference type="Proteomes" id="UP001152747"/>
    </source>
</evidence>
<name>A0A9P1IHH8_9PELO</name>
<comment type="caution">
    <text evidence="2">The sequence shown here is derived from an EMBL/GenBank/DDBJ whole genome shotgun (WGS) entry which is preliminary data.</text>
</comment>
<dbReference type="Proteomes" id="UP001152747">
    <property type="component" value="Unassembled WGS sequence"/>
</dbReference>
<dbReference type="InterPro" id="IPR040129">
    <property type="entry name" value="Lin-15B-like"/>
</dbReference>
<dbReference type="InterPro" id="IPR012337">
    <property type="entry name" value="RNaseH-like_sf"/>
</dbReference>
<evidence type="ECO:0000256" key="1">
    <source>
        <dbReference type="SAM" id="MobiDB-lite"/>
    </source>
</evidence>
<dbReference type="EMBL" id="CANHGI010000003">
    <property type="protein sequence ID" value="CAI5445115.1"/>
    <property type="molecule type" value="Genomic_DNA"/>
</dbReference>
<feature type="region of interest" description="Disordered" evidence="1">
    <location>
        <begin position="563"/>
        <end position="602"/>
    </location>
</feature>
<evidence type="ECO:0000313" key="2">
    <source>
        <dbReference type="EMBL" id="CAI5445115.1"/>
    </source>
</evidence>